<accession>A0ABS6ME51</accession>
<gene>
    <name evidence="7" type="ORF">KTN04_14460</name>
</gene>
<keyword evidence="3" id="KW-1003">Cell membrane</keyword>
<dbReference type="Pfam" id="PF01899">
    <property type="entry name" value="MNHE"/>
    <property type="match status" value="1"/>
</dbReference>
<sequence length="164" mass="18096">MSRLRWLPMPLHSLLLLVVWLLLNNTVSPGHLVLGTVLALIIPLLCAPLQTTQPRVVRPLLALRYTLKVLVDIVVANIEVAILVLGPMRRLQPGFVAVPLEITADLPVTLLASTVSLTPGTVSAEVSEDRQWLYVHALNLTDEQALIDTIKTRYEAPLKEIFAC</sequence>
<keyword evidence="5" id="KW-1133">Transmembrane helix</keyword>
<evidence type="ECO:0000256" key="4">
    <source>
        <dbReference type="ARBA" id="ARBA00022692"/>
    </source>
</evidence>
<comment type="caution">
    <text evidence="7">The sequence shown here is derived from an EMBL/GenBank/DDBJ whole genome shotgun (WGS) entry which is preliminary data.</text>
</comment>
<keyword evidence="6" id="KW-0472">Membrane</keyword>
<evidence type="ECO:0000313" key="8">
    <source>
        <dbReference type="Proteomes" id="UP000755551"/>
    </source>
</evidence>
<evidence type="ECO:0000256" key="6">
    <source>
        <dbReference type="ARBA" id="ARBA00023136"/>
    </source>
</evidence>
<organism evidence="7 8">
    <name type="scientific">Marinobacterium weihaiense</name>
    <dbReference type="NCBI Taxonomy" id="2851016"/>
    <lineage>
        <taxon>Bacteria</taxon>
        <taxon>Pseudomonadati</taxon>
        <taxon>Pseudomonadota</taxon>
        <taxon>Gammaproteobacteria</taxon>
        <taxon>Oceanospirillales</taxon>
        <taxon>Oceanospirillaceae</taxon>
        <taxon>Marinobacterium</taxon>
    </lineage>
</organism>
<evidence type="ECO:0000256" key="2">
    <source>
        <dbReference type="ARBA" id="ARBA00006228"/>
    </source>
</evidence>
<evidence type="ECO:0000256" key="1">
    <source>
        <dbReference type="ARBA" id="ARBA00004651"/>
    </source>
</evidence>
<dbReference type="PANTHER" id="PTHR34584:SF1">
    <property type="entry name" value="NA(+)_H(+) ANTIPORTER SUBUNIT E1"/>
    <property type="match status" value="1"/>
</dbReference>
<dbReference type="RefSeq" id="WP_217335944.1">
    <property type="nucleotide sequence ID" value="NZ_JAHQZT010000027.1"/>
</dbReference>
<comment type="subcellular location">
    <subcellularLocation>
        <location evidence="1">Cell membrane</location>
        <topology evidence="1">Multi-pass membrane protein</topology>
    </subcellularLocation>
</comment>
<evidence type="ECO:0000256" key="5">
    <source>
        <dbReference type="ARBA" id="ARBA00022989"/>
    </source>
</evidence>
<protein>
    <submittedName>
        <fullName evidence="7">Na+/H+ antiporter subunit E</fullName>
    </submittedName>
</protein>
<evidence type="ECO:0000313" key="7">
    <source>
        <dbReference type="EMBL" id="MBV0934538.1"/>
    </source>
</evidence>
<evidence type="ECO:0000256" key="3">
    <source>
        <dbReference type="ARBA" id="ARBA00022475"/>
    </source>
</evidence>
<dbReference type="EMBL" id="JAHQZT010000027">
    <property type="protein sequence ID" value="MBV0934538.1"/>
    <property type="molecule type" value="Genomic_DNA"/>
</dbReference>
<reference evidence="7 8" key="1">
    <citation type="submission" date="2021-06" db="EMBL/GenBank/DDBJ databases">
        <title>Bacterium isolated from marine sediment.</title>
        <authorList>
            <person name="Zhu K.-L."/>
            <person name="Du Z.-J."/>
            <person name="Liang Q.-Y."/>
        </authorList>
    </citation>
    <scope>NUCLEOTIDE SEQUENCE [LARGE SCALE GENOMIC DNA]</scope>
    <source>
        <strain evidence="7 8">A346</strain>
    </source>
</reference>
<comment type="similarity">
    <text evidence="2">Belongs to the CPA3 antiporters (TC 2.A.63) subunit E family.</text>
</comment>
<dbReference type="PANTHER" id="PTHR34584">
    <property type="entry name" value="NA(+)/H(+) ANTIPORTER SUBUNIT E1"/>
    <property type="match status" value="1"/>
</dbReference>
<dbReference type="InterPro" id="IPR002758">
    <property type="entry name" value="Cation_antiport_E"/>
</dbReference>
<dbReference type="NCBIfam" id="NF006518">
    <property type="entry name" value="PRK08965.1-2"/>
    <property type="match status" value="1"/>
</dbReference>
<keyword evidence="8" id="KW-1185">Reference proteome</keyword>
<name>A0ABS6ME51_9GAMM</name>
<keyword evidence="4" id="KW-0812">Transmembrane</keyword>
<dbReference type="Proteomes" id="UP000755551">
    <property type="component" value="Unassembled WGS sequence"/>
</dbReference>
<proteinExistence type="inferred from homology"/>
<dbReference type="PIRSF" id="PIRSF019239">
    <property type="entry name" value="MrpE"/>
    <property type="match status" value="1"/>
</dbReference>